<dbReference type="EMBL" id="SOAX01000004">
    <property type="protein sequence ID" value="TDT40223.1"/>
    <property type="molecule type" value="Genomic_DNA"/>
</dbReference>
<dbReference type="RefSeq" id="WP_133736243.1">
    <property type="nucleotide sequence ID" value="NZ_SOAX01000004.1"/>
</dbReference>
<dbReference type="AlphaFoldDB" id="A0A4R7JSG7"/>
<reference evidence="4 5" key="1">
    <citation type="submission" date="2019-03" db="EMBL/GenBank/DDBJ databases">
        <title>Genomic Encyclopedia of Type Strains, Phase IV (KMG-IV): sequencing the most valuable type-strain genomes for metagenomic binning, comparative biology and taxonomic classification.</title>
        <authorList>
            <person name="Goeker M."/>
        </authorList>
    </citation>
    <scope>NUCLEOTIDE SEQUENCE [LARGE SCALE GENOMIC DNA]</scope>
    <source>
        <strain evidence="4 5">DSM 15505</strain>
    </source>
</reference>
<evidence type="ECO:0000313" key="4">
    <source>
        <dbReference type="EMBL" id="TDT40223.1"/>
    </source>
</evidence>
<dbReference type="Proteomes" id="UP000295830">
    <property type="component" value="Unassembled WGS sequence"/>
</dbReference>
<dbReference type="PANTHER" id="PTHR43584">
    <property type="entry name" value="NUCLEOTIDYL TRANSFERASE"/>
    <property type="match status" value="1"/>
</dbReference>
<organism evidence="4 5">
    <name type="scientific">Halospina denitrificans</name>
    <dbReference type="NCBI Taxonomy" id="332522"/>
    <lineage>
        <taxon>Bacteria</taxon>
        <taxon>Pseudomonadati</taxon>
        <taxon>Pseudomonadota</taxon>
        <taxon>Gammaproteobacteria</taxon>
        <taxon>Halospina</taxon>
    </lineage>
</organism>
<proteinExistence type="predicted"/>
<sequence length="230" mass="25220">MKAMILAAGRGKRLRPLTLETPKPLIQVGGKPLIKWHLERLARAGITEVIINTAWLGQQIEETLGDGQQHGVRIRYSREGTPLETLGGIRRALPMLEDEGDFLVINGDVWTDFDPARLLKNDQPDADTLATLVLVANPDHHQDGDFMMTDAGQVLGGGEGTRYTFAGISRLSPELIHQASSDEERLGPLLKRAADDGRVRGIRHSGAWFDVGTHERLAAADAHVRQYGPS</sequence>
<dbReference type="InterPro" id="IPR054790">
    <property type="entry name" value="MurU"/>
</dbReference>
<dbReference type="SUPFAM" id="SSF53448">
    <property type="entry name" value="Nucleotide-diphospho-sugar transferases"/>
    <property type="match status" value="1"/>
</dbReference>
<evidence type="ECO:0000256" key="1">
    <source>
        <dbReference type="ARBA" id="ARBA00022679"/>
    </source>
</evidence>
<evidence type="ECO:0000313" key="5">
    <source>
        <dbReference type="Proteomes" id="UP000295830"/>
    </source>
</evidence>
<name>A0A4R7JSG7_9GAMM</name>
<evidence type="ECO:0000256" key="2">
    <source>
        <dbReference type="ARBA" id="ARBA00022695"/>
    </source>
</evidence>
<protein>
    <submittedName>
        <fullName evidence="4">MurNAc alpha-1-phosphate uridylyltransferase</fullName>
    </submittedName>
</protein>
<dbReference type="Gene3D" id="3.90.550.10">
    <property type="entry name" value="Spore Coat Polysaccharide Biosynthesis Protein SpsA, Chain A"/>
    <property type="match status" value="1"/>
</dbReference>
<gene>
    <name evidence="4" type="ORF">DES49_1988</name>
</gene>
<evidence type="ECO:0000259" key="3">
    <source>
        <dbReference type="Pfam" id="PF00483"/>
    </source>
</evidence>
<dbReference type="GO" id="GO:0016779">
    <property type="term" value="F:nucleotidyltransferase activity"/>
    <property type="evidence" value="ECO:0007669"/>
    <property type="project" value="UniProtKB-KW"/>
</dbReference>
<keyword evidence="5" id="KW-1185">Reference proteome</keyword>
<feature type="domain" description="Nucleotidyl transferase" evidence="3">
    <location>
        <begin position="2"/>
        <end position="225"/>
    </location>
</feature>
<keyword evidence="2 4" id="KW-0548">Nucleotidyltransferase</keyword>
<dbReference type="InterPro" id="IPR029044">
    <property type="entry name" value="Nucleotide-diphossugar_trans"/>
</dbReference>
<accession>A0A4R7JSG7</accession>
<dbReference type="NCBIfam" id="NF045761">
    <property type="entry name" value="NAMPUrTaseMurU"/>
    <property type="match status" value="1"/>
</dbReference>
<dbReference type="InterPro" id="IPR050065">
    <property type="entry name" value="GlmU-like"/>
</dbReference>
<dbReference type="OrthoDB" id="9788272at2"/>
<dbReference type="InterPro" id="IPR005835">
    <property type="entry name" value="NTP_transferase_dom"/>
</dbReference>
<dbReference type="Pfam" id="PF00483">
    <property type="entry name" value="NTP_transferase"/>
    <property type="match status" value="1"/>
</dbReference>
<keyword evidence="1 4" id="KW-0808">Transferase</keyword>
<dbReference type="PANTHER" id="PTHR43584:SF8">
    <property type="entry name" value="N-ACETYLMURAMATE ALPHA-1-PHOSPHATE URIDYLYLTRANSFERASE"/>
    <property type="match status" value="1"/>
</dbReference>
<dbReference type="CDD" id="cd06422">
    <property type="entry name" value="NTP_transferase_like_1"/>
    <property type="match status" value="1"/>
</dbReference>
<comment type="caution">
    <text evidence="4">The sequence shown here is derived from an EMBL/GenBank/DDBJ whole genome shotgun (WGS) entry which is preliminary data.</text>
</comment>